<comment type="similarity">
    <text evidence="1">Belongs to the Gfo/Idh/MocA family.</text>
</comment>
<dbReference type="PANTHER" id="PTHR22604">
    <property type="entry name" value="OXIDOREDUCTASES"/>
    <property type="match status" value="1"/>
</dbReference>
<proteinExistence type="inferred from homology"/>
<dbReference type="SUPFAM" id="SSF51735">
    <property type="entry name" value="NAD(P)-binding Rossmann-fold domains"/>
    <property type="match status" value="1"/>
</dbReference>
<dbReference type="Proteomes" id="UP000319732">
    <property type="component" value="Unassembled WGS sequence"/>
</dbReference>
<keyword evidence="6" id="KW-1185">Reference proteome</keyword>
<accession>A0A545TVN9</accession>
<gene>
    <name evidence="5" type="ORF">FKG94_09255</name>
</gene>
<dbReference type="Gene3D" id="3.40.50.720">
    <property type="entry name" value="NAD(P)-binding Rossmann-like Domain"/>
    <property type="match status" value="1"/>
</dbReference>
<feature type="domain" description="Gfo/Idh/MocA-like oxidoreductase N-terminal" evidence="3">
    <location>
        <begin position="19"/>
        <end position="135"/>
    </location>
</feature>
<dbReference type="InterPro" id="IPR000683">
    <property type="entry name" value="Gfo/Idh/MocA-like_OxRdtase_N"/>
</dbReference>
<dbReference type="InterPro" id="IPR036291">
    <property type="entry name" value="NAD(P)-bd_dom_sf"/>
</dbReference>
<feature type="domain" description="GFO/IDH/MocA-like oxidoreductase" evidence="4">
    <location>
        <begin position="148"/>
        <end position="261"/>
    </location>
</feature>
<dbReference type="PANTHER" id="PTHR22604:SF105">
    <property type="entry name" value="TRANS-1,2-DIHYDROBENZENE-1,2-DIOL DEHYDROGENASE"/>
    <property type="match status" value="1"/>
</dbReference>
<dbReference type="RefSeq" id="WP_142903935.1">
    <property type="nucleotide sequence ID" value="NZ_ML660091.1"/>
</dbReference>
<name>A0A545TVN9_9GAMM</name>
<evidence type="ECO:0000313" key="6">
    <source>
        <dbReference type="Proteomes" id="UP000319732"/>
    </source>
</evidence>
<dbReference type="EMBL" id="VHSG01000008">
    <property type="protein sequence ID" value="TQV81274.1"/>
    <property type="molecule type" value="Genomic_DNA"/>
</dbReference>
<dbReference type="SUPFAM" id="SSF55347">
    <property type="entry name" value="Glyceraldehyde-3-phosphate dehydrogenase-like, C-terminal domain"/>
    <property type="match status" value="1"/>
</dbReference>
<evidence type="ECO:0000259" key="3">
    <source>
        <dbReference type="Pfam" id="PF01408"/>
    </source>
</evidence>
<sequence length="344" mass="37607">MTDSPTTDSSTTKRPANKIRWGILGPGKIAHAFAADFQYVADGRLSAVASRSTERARAFAAQYDIPFAYGSYGELAASPEVDAVYVAVPHSHHYEAASLCLEAGKAVLCEKPLTVNSGQAEALFALAERRGSFLMEALWSKFNPVIVHLGELIASGAIGEVRRIHCDFGFVAPPDPGSRLRAPGLAGGALLDIGIYTLFLPHMLWGLPAQIDSHVVRGETGVDVQEQIILQWPGARMAVAEASLDSYYPTTGVISGTEGYIQLAAPFFAGRELTLWREGSEPRQVRREFPGKGYQFQVDEVNACLRAERLQSRRHSWEDSLALCQTMDRLRKTWGITYPGERAP</sequence>
<evidence type="ECO:0000259" key="4">
    <source>
        <dbReference type="Pfam" id="PF22725"/>
    </source>
</evidence>
<dbReference type="GO" id="GO:0016491">
    <property type="term" value="F:oxidoreductase activity"/>
    <property type="evidence" value="ECO:0007669"/>
    <property type="project" value="UniProtKB-KW"/>
</dbReference>
<dbReference type="OrthoDB" id="9781031at2"/>
<comment type="caution">
    <text evidence="5">The sequence shown here is derived from an EMBL/GenBank/DDBJ whole genome shotgun (WGS) entry which is preliminary data.</text>
</comment>
<protein>
    <submittedName>
        <fullName evidence="5">Gfo/Idh/MocA family oxidoreductase</fullName>
    </submittedName>
</protein>
<evidence type="ECO:0000313" key="5">
    <source>
        <dbReference type="EMBL" id="TQV81274.1"/>
    </source>
</evidence>
<keyword evidence="2" id="KW-0560">Oxidoreductase</keyword>
<organism evidence="5 6">
    <name type="scientific">Exilibacterium tricleocarpae</name>
    <dbReference type="NCBI Taxonomy" id="2591008"/>
    <lineage>
        <taxon>Bacteria</taxon>
        <taxon>Pseudomonadati</taxon>
        <taxon>Pseudomonadota</taxon>
        <taxon>Gammaproteobacteria</taxon>
        <taxon>Cellvibrionales</taxon>
        <taxon>Cellvibrionaceae</taxon>
        <taxon>Exilibacterium</taxon>
    </lineage>
</organism>
<dbReference type="GO" id="GO:0000166">
    <property type="term" value="F:nucleotide binding"/>
    <property type="evidence" value="ECO:0007669"/>
    <property type="project" value="InterPro"/>
</dbReference>
<dbReference type="Gene3D" id="3.30.360.10">
    <property type="entry name" value="Dihydrodipicolinate Reductase, domain 2"/>
    <property type="match status" value="1"/>
</dbReference>
<dbReference type="InterPro" id="IPR055170">
    <property type="entry name" value="GFO_IDH_MocA-like_dom"/>
</dbReference>
<evidence type="ECO:0000256" key="1">
    <source>
        <dbReference type="ARBA" id="ARBA00010928"/>
    </source>
</evidence>
<evidence type="ECO:0000256" key="2">
    <source>
        <dbReference type="ARBA" id="ARBA00023002"/>
    </source>
</evidence>
<dbReference type="Pfam" id="PF01408">
    <property type="entry name" value="GFO_IDH_MocA"/>
    <property type="match status" value="1"/>
</dbReference>
<dbReference type="AlphaFoldDB" id="A0A545TVN9"/>
<dbReference type="Pfam" id="PF22725">
    <property type="entry name" value="GFO_IDH_MocA_C3"/>
    <property type="match status" value="1"/>
</dbReference>
<dbReference type="InterPro" id="IPR050984">
    <property type="entry name" value="Gfo/Idh/MocA_domain"/>
</dbReference>
<reference evidence="5 6" key="1">
    <citation type="submission" date="2019-06" db="EMBL/GenBank/DDBJ databases">
        <title>Whole genome sequence for Cellvibrionaceae sp. R142.</title>
        <authorList>
            <person name="Wang G."/>
        </authorList>
    </citation>
    <scope>NUCLEOTIDE SEQUENCE [LARGE SCALE GENOMIC DNA]</scope>
    <source>
        <strain evidence="5 6">R142</strain>
    </source>
</reference>